<feature type="compositionally biased region" description="Polar residues" evidence="1">
    <location>
        <begin position="1"/>
        <end position="14"/>
    </location>
</feature>
<dbReference type="Proteomes" id="UP000001989">
    <property type="component" value="Chromosome"/>
</dbReference>
<dbReference type="EMBL" id="CP000699">
    <property type="protein sequence ID" value="ABQ70283.1"/>
    <property type="molecule type" value="Genomic_DNA"/>
</dbReference>
<dbReference type="AlphaFoldDB" id="A0A9J9HEP0"/>
<organism evidence="2 3">
    <name type="scientific">Rhizorhabdus wittichii (strain DSM 6014 / CCUG 31198 / JCM 15750 / NBRC 105917 / EY 4224 / RW1)</name>
    <name type="common">Sphingomonas wittichii</name>
    <dbReference type="NCBI Taxonomy" id="392499"/>
    <lineage>
        <taxon>Bacteria</taxon>
        <taxon>Pseudomonadati</taxon>
        <taxon>Pseudomonadota</taxon>
        <taxon>Alphaproteobacteria</taxon>
        <taxon>Sphingomonadales</taxon>
        <taxon>Sphingomonadaceae</taxon>
        <taxon>Rhizorhabdus</taxon>
    </lineage>
</organism>
<proteinExistence type="predicted"/>
<reference evidence="2 3" key="1">
    <citation type="journal article" date="2010" name="J. Bacteriol.">
        <title>Genome sequence of the dioxin-mineralizing bacterium Sphingomonas wittichii RW1.</title>
        <authorList>
            <person name="Miller T.R."/>
            <person name="Delcher A.L."/>
            <person name="Salzberg S.L."/>
            <person name="Saunders E."/>
            <person name="Detter J.C."/>
            <person name="Halden R.U."/>
        </authorList>
    </citation>
    <scope>NUCLEOTIDE SEQUENCE [LARGE SCALE GENOMIC DNA]</scope>
    <source>
        <strain evidence="3">DSM 6014 / CCUG 31198 / JCM 15750 / NBRC 105917 / EY 4224 / RW1</strain>
    </source>
</reference>
<feature type="compositionally biased region" description="Basic and acidic residues" evidence="1">
    <location>
        <begin position="16"/>
        <end position="25"/>
    </location>
</feature>
<accession>A0A9J9HEP0</accession>
<dbReference type="KEGG" id="swi:Swit_3938"/>
<gene>
    <name evidence="2" type="ordered locus">Swit_3938</name>
</gene>
<protein>
    <submittedName>
        <fullName evidence="2">Uncharacterized protein</fullName>
    </submittedName>
</protein>
<keyword evidence="3" id="KW-1185">Reference proteome</keyword>
<evidence type="ECO:0000313" key="2">
    <source>
        <dbReference type="EMBL" id="ABQ70283.1"/>
    </source>
</evidence>
<evidence type="ECO:0000256" key="1">
    <source>
        <dbReference type="SAM" id="MobiDB-lite"/>
    </source>
</evidence>
<evidence type="ECO:0000313" key="3">
    <source>
        <dbReference type="Proteomes" id="UP000001989"/>
    </source>
</evidence>
<name>A0A9J9HEP0_RHIWR</name>
<feature type="region of interest" description="Disordered" evidence="1">
    <location>
        <begin position="1"/>
        <end position="49"/>
    </location>
</feature>
<sequence>MDGGPQETTCSVTVDSRFRGNDDRGSNTGGLIRPPQPNCHTHVTARPHQRHRIGDAMTRLPVAALLLLAAQPAFAVRGRPVLPADKAPPVARLYPEMEIEGEGWRGLLPIMLMNVEQAARARTAGAADTPPAAGPETR</sequence>